<evidence type="ECO:0000313" key="2">
    <source>
        <dbReference type="EMBL" id="KAF1939950.1"/>
    </source>
</evidence>
<accession>A0A6A5SJV4</accession>
<evidence type="ECO:0000256" key="1">
    <source>
        <dbReference type="SAM" id="MobiDB-lite"/>
    </source>
</evidence>
<keyword evidence="3" id="KW-1185">Reference proteome</keyword>
<feature type="compositionally biased region" description="Acidic residues" evidence="1">
    <location>
        <begin position="26"/>
        <end position="36"/>
    </location>
</feature>
<evidence type="ECO:0000313" key="3">
    <source>
        <dbReference type="Proteomes" id="UP000800038"/>
    </source>
</evidence>
<organism evidence="2 3">
    <name type="scientific">Clathrospora elynae</name>
    <dbReference type="NCBI Taxonomy" id="706981"/>
    <lineage>
        <taxon>Eukaryota</taxon>
        <taxon>Fungi</taxon>
        <taxon>Dikarya</taxon>
        <taxon>Ascomycota</taxon>
        <taxon>Pezizomycotina</taxon>
        <taxon>Dothideomycetes</taxon>
        <taxon>Pleosporomycetidae</taxon>
        <taxon>Pleosporales</taxon>
        <taxon>Diademaceae</taxon>
        <taxon>Clathrospora</taxon>
    </lineage>
</organism>
<dbReference type="EMBL" id="ML976071">
    <property type="protein sequence ID" value="KAF1939950.1"/>
    <property type="molecule type" value="Genomic_DNA"/>
</dbReference>
<dbReference type="AlphaFoldDB" id="A0A6A5SJV4"/>
<reference evidence="2" key="1">
    <citation type="journal article" date="2020" name="Stud. Mycol.">
        <title>101 Dothideomycetes genomes: a test case for predicting lifestyles and emergence of pathogens.</title>
        <authorList>
            <person name="Haridas S."/>
            <person name="Albert R."/>
            <person name="Binder M."/>
            <person name="Bloem J."/>
            <person name="Labutti K."/>
            <person name="Salamov A."/>
            <person name="Andreopoulos B."/>
            <person name="Baker S."/>
            <person name="Barry K."/>
            <person name="Bills G."/>
            <person name="Bluhm B."/>
            <person name="Cannon C."/>
            <person name="Castanera R."/>
            <person name="Culley D."/>
            <person name="Daum C."/>
            <person name="Ezra D."/>
            <person name="Gonzalez J."/>
            <person name="Henrissat B."/>
            <person name="Kuo A."/>
            <person name="Liang C."/>
            <person name="Lipzen A."/>
            <person name="Lutzoni F."/>
            <person name="Magnuson J."/>
            <person name="Mondo S."/>
            <person name="Nolan M."/>
            <person name="Ohm R."/>
            <person name="Pangilinan J."/>
            <person name="Park H.-J."/>
            <person name="Ramirez L."/>
            <person name="Alfaro M."/>
            <person name="Sun H."/>
            <person name="Tritt A."/>
            <person name="Yoshinaga Y."/>
            <person name="Zwiers L.-H."/>
            <person name="Turgeon B."/>
            <person name="Goodwin S."/>
            <person name="Spatafora J."/>
            <person name="Crous P."/>
            <person name="Grigoriev I."/>
        </authorList>
    </citation>
    <scope>NUCLEOTIDE SEQUENCE</scope>
    <source>
        <strain evidence="2">CBS 161.51</strain>
    </source>
</reference>
<name>A0A6A5SJV4_9PLEO</name>
<gene>
    <name evidence="2" type="ORF">EJ02DRAFT_424349</name>
</gene>
<feature type="compositionally biased region" description="Acidic residues" evidence="1">
    <location>
        <begin position="44"/>
        <end position="71"/>
    </location>
</feature>
<sequence length="71" mass="8534">MAYFGMQEVIKDRHRLFRDEDRPDFDYESTDYWTEEDFTRGYTSDEEEVGDDDDDNDTDDVDDEEGDAMKE</sequence>
<protein>
    <submittedName>
        <fullName evidence="2">Uncharacterized protein</fullName>
    </submittedName>
</protein>
<proteinExistence type="predicted"/>
<feature type="region of interest" description="Disordered" evidence="1">
    <location>
        <begin position="23"/>
        <end position="71"/>
    </location>
</feature>
<dbReference type="Proteomes" id="UP000800038">
    <property type="component" value="Unassembled WGS sequence"/>
</dbReference>